<dbReference type="InterPro" id="IPR036236">
    <property type="entry name" value="Znf_C2H2_sf"/>
</dbReference>
<evidence type="ECO:0000259" key="11">
    <source>
        <dbReference type="PROSITE" id="PS50157"/>
    </source>
</evidence>
<evidence type="ECO:0000256" key="5">
    <source>
        <dbReference type="ARBA" id="ARBA00022833"/>
    </source>
</evidence>
<reference evidence="14" key="1">
    <citation type="journal article" date="2017" name="Nat. Microbiol.">
        <title>Global analysis of biosynthetic gene clusters reveals vast potential of secondary metabolite production in Penicillium species.</title>
        <authorList>
            <person name="Nielsen J.C."/>
            <person name="Grijseels S."/>
            <person name="Prigent S."/>
            <person name="Ji B."/>
            <person name="Dainat J."/>
            <person name="Nielsen K.F."/>
            <person name="Frisvad J.C."/>
            <person name="Workman M."/>
            <person name="Nielsen J."/>
        </authorList>
    </citation>
    <scope>NUCLEOTIDE SEQUENCE [LARGE SCALE GENOMIC DNA]</scope>
    <source>
        <strain evidence="14">IBT 24891</strain>
    </source>
</reference>
<dbReference type="STRING" id="303698.A0A1V6TK16"/>
<evidence type="ECO:0000259" key="12">
    <source>
        <dbReference type="PROSITE" id="PS50850"/>
    </source>
</evidence>
<dbReference type="PANTHER" id="PTHR23502:SF23">
    <property type="entry name" value="FLUCONAZOLE RESISTANCE PROTEIN 1"/>
    <property type="match status" value="1"/>
</dbReference>
<protein>
    <recommendedName>
        <fullName evidence="15">Major facilitator superfamily (MFS) profile domain-containing protein</fullName>
    </recommendedName>
</protein>
<evidence type="ECO:0000256" key="1">
    <source>
        <dbReference type="ARBA" id="ARBA00004141"/>
    </source>
</evidence>
<evidence type="ECO:0008006" key="15">
    <source>
        <dbReference type="Google" id="ProtNLM"/>
    </source>
</evidence>
<keyword evidence="14" id="KW-1185">Reference proteome</keyword>
<dbReference type="CDD" id="cd17323">
    <property type="entry name" value="MFS_Tpo1_MDR_like"/>
    <property type="match status" value="1"/>
</dbReference>
<dbReference type="InterPro" id="IPR011701">
    <property type="entry name" value="MFS"/>
</dbReference>
<dbReference type="OrthoDB" id="3357846at2759"/>
<dbReference type="GO" id="GO:0008270">
    <property type="term" value="F:zinc ion binding"/>
    <property type="evidence" value="ECO:0007669"/>
    <property type="project" value="UniProtKB-KW"/>
</dbReference>
<comment type="caution">
    <text evidence="13">The sequence shown here is derived from an EMBL/GenBank/DDBJ whole genome shotgun (WGS) entry which is preliminary data.</text>
</comment>
<keyword evidence="4 8" id="KW-0863">Zinc-finger</keyword>
<evidence type="ECO:0000256" key="4">
    <source>
        <dbReference type="ARBA" id="ARBA00022771"/>
    </source>
</evidence>
<keyword evidence="3" id="KW-0479">Metal-binding</keyword>
<dbReference type="FunFam" id="1.20.1250.20:FF:000011">
    <property type="entry name" value="MFS multidrug transporter, putative"/>
    <property type="match status" value="1"/>
</dbReference>
<sequence length="1207" mass="135874">METLRDTAFGKLVRLFSRNKWLRYNEEQYTSVWPTYLKKESKEILEVSPPQTQQENEDLEAFGLYGVMSQCSTRTRQMSGFTATSRDDKDQNSANQPLVISWSGPDDPENPQNWSVSKKTFVSMLIWLLTFAIYVGSAIYTPGIPGVSEQFGVSSVAATLGLTLFVAGYGLGPMVWSPLSEIPMIGRSPTYVLTLFVFVFFNFPVIYAKNFGMFLAFRFLTGFIGSPALATGAASMGDIWSPTSRDYMIGIWGMFAISAPVLGPMLGGFAYSAKGWTWTIWQLLWVSAFTFVLLFLCLPETFAPNILARRARRVRRITGNSQYMAESELEIKEVKPKDVLFEALVRPFQLCFFEPIVFLLNLYISLIYGILYIWFEAFPIIFEEIHGFNPGESGLAFMGILVSTCCITLPGYFYWKYRYQSQHFDSNGNIAPEMQMPPAIVGCFALPISLFWFGWTGNFESVHWIVPIIGSMLFAVGGCLIFNSIFCYLAHSYPKYAASVLAGNDFMRSSFGAGFPLFATAMFHNLGVGWAFEQDYVFPRPILMSSSGISPTRPSGAADRQCPWCQKSFRKRAHLVRHVTSHTQEKAFICEVCQKAFTRHDSLLRHSRRHSKAYDVEKAQQKAPKPLPLSEFSFVDPLPASPSREDQSPPRSQNDFPDGTNVTPSTMGESLMCPNMVQRRQSSISHLGESPSVPVTEMGSGMNPLYSLNPSPDWQLGNTHLDRAMLNSSLLIPIPNEDNERPNLPELPSHQTVREHWFSNQRPLQNEVQDAAKDSETEGCIFLDHNRRIHLQNTLCQRPSEHALPSAEFLWISSSRQSATQVLATMKAAVIGQTYALLSGTPKHLAVLSSFHGTSLAWSKQQKYMEAAPKLPEPDIADLKESWAAWVYKEQRNRVTAVLHLHDFEMARLFIHEPTLHQSAFSLSWVAPANVWNAPSADEWYECINRSLDTHTSSQETNKHSANPVGAWGQIARQDPFNIGMKLEHLGTMAIEESRLGSLPQTAGFVEGSLLSIWKEQLLVCGQDHFMLRPLWHSVFITTLSDIVQLELAVGKEGEPQPDPSDNSPESYARRWAASKDAQRAALHAYLLFRELEAVPIRAVTPIHISSSLYHAAMIWYCYLRFSPANGKYTEFSPEEFEEFACIGIHPGKTMHEANEFKQIRPTLQDSTVLSGIIDMLKRIGYFGLSRSLASLMILLTRNCIEDVSQF</sequence>
<dbReference type="PROSITE" id="PS50850">
    <property type="entry name" value="MFS"/>
    <property type="match status" value="1"/>
</dbReference>
<feature type="transmembrane region" description="Helical" evidence="10">
    <location>
        <begin position="247"/>
        <end position="271"/>
    </location>
</feature>
<keyword evidence="6 10" id="KW-1133">Transmembrane helix</keyword>
<dbReference type="PANTHER" id="PTHR23502">
    <property type="entry name" value="MAJOR FACILITATOR SUPERFAMILY"/>
    <property type="match status" value="1"/>
</dbReference>
<dbReference type="InterPro" id="IPR020846">
    <property type="entry name" value="MFS_dom"/>
</dbReference>
<feature type="domain" description="C2H2-type" evidence="11">
    <location>
        <begin position="588"/>
        <end position="615"/>
    </location>
</feature>
<dbReference type="GO" id="GO:0015244">
    <property type="term" value="F:fluconazole transmembrane transporter activity"/>
    <property type="evidence" value="ECO:0007669"/>
    <property type="project" value="TreeGrafter"/>
</dbReference>
<dbReference type="Pfam" id="PF07690">
    <property type="entry name" value="MFS_1"/>
    <property type="match status" value="1"/>
</dbReference>
<name>A0A1V6TK16_9EURO</name>
<dbReference type="Proteomes" id="UP000191285">
    <property type="component" value="Unassembled WGS sequence"/>
</dbReference>
<keyword evidence="7 10" id="KW-0472">Membrane</keyword>
<evidence type="ECO:0000256" key="10">
    <source>
        <dbReference type="SAM" id="Phobius"/>
    </source>
</evidence>
<dbReference type="FunFam" id="3.30.160.60:FF:000446">
    <property type="entry name" value="Zinc finger protein"/>
    <property type="match status" value="1"/>
</dbReference>
<keyword evidence="5" id="KW-0862">Zinc</keyword>
<dbReference type="Pfam" id="PF00096">
    <property type="entry name" value="zf-C2H2"/>
    <property type="match status" value="2"/>
</dbReference>
<feature type="region of interest" description="Disordered" evidence="9">
    <location>
        <begin position="609"/>
        <end position="669"/>
    </location>
</feature>
<organism evidence="13 14">
    <name type="scientific">Penicillium steckii</name>
    <dbReference type="NCBI Taxonomy" id="303698"/>
    <lineage>
        <taxon>Eukaryota</taxon>
        <taxon>Fungi</taxon>
        <taxon>Dikarya</taxon>
        <taxon>Ascomycota</taxon>
        <taxon>Pezizomycotina</taxon>
        <taxon>Eurotiomycetes</taxon>
        <taxon>Eurotiomycetidae</taxon>
        <taxon>Eurotiales</taxon>
        <taxon>Aspergillaceae</taxon>
        <taxon>Penicillium</taxon>
    </lineage>
</organism>
<accession>A0A1V6TK16</accession>
<evidence type="ECO:0000256" key="2">
    <source>
        <dbReference type="ARBA" id="ARBA00022692"/>
    </source>
</evidence>
<feature type="compositionally biased region" description="Polar residues" evidence="9">
    <location>
        <begin position="649"/>
        <end position="668"/>
    </location>
</feature>
<feature type="domain" description="Major facilitator superfamily (MFS) profile" evidence="12">
    <location>
        <begin position="122"/>
        <end position="557"/>
    </location>
</feature>
<evidence type="ECO:0000256" key="8">
    <source>
        <dbReference type="PROSITE-ProRule" id="PRU00042"/>
    </source>
</evidence>
<dbReference type="AlphaFoldDB" id="A0A1V6TK16"/>
<feature type="transmembrane region" description="Helical" evidence="10">
    <location>
        <begin position="121"/>
        <end position="140"/>
    </location>
</feature>
<comment type="subcellular location">
    <subcellularLocation>
        <location evidence="1">Membrane</location>
        <topology evidence="1">Multi-pass membrane protein</topology>
    </subcellularLocation>
</comment>
<dbReference type="PROSITE" id="PS00028">
    <property type="entry name" value="ZINC_FINGER_C2H2_1"/>
    <property type="match status" value="2"/>
</dbReference>
<evidence type="ECO:0000256" key="9">
    <source>
        <dbReference type="SAM" id="MobiDB-lite"/>
    </source>
</evidence>
<feature type="transmembrane region" description="Helical" evidence="10">
    <location>
        <begin position="436"/>
        <end position="455"/>
    </location>
</feature>
<dbReference type="PROSITE" id="PS50157">
    <property type="entry name" value="ZINC_FINGER_C2H2_2"/>
    <property type="match status" value="2"/>
</dbReference>
<feature type="transmembrane region" description="Helical" evidence="10">
    <location>
        <begin position="395"/>
        <end position="415"/>
    </location>
</feature>
<feature type="transmembrane region" description="Helical" evidence="10">
    <location>
        <begin position="511"/>
        <end position="532"/>
    </location>
</feature>
<evidence type="ECO:0000256" key="6">
    <source>
        <dbReference type="ARBA" id="ARBA00022989"/>
    </source>
</evidence>
<dbReference type="EMBL" id="MLKD01000005">
    <property type="protein sequence ID" value="OQE26280.1"/>
    <property type="molecule type" value="Genomic_DNA"/>
</dbReference>
<evidence type="ECO:0000256" key="3">
    <source>
        <dbReference type="ARBA" id="ARBA00022723"/>
    </source>
</evidence>
<evidence type="ECO:0000313" key="14">
    <source>
        <dbReference type="Proteomes" id="UP000191285"/>
    </source>
</evidence>
<feature type="region of interest" description="Disordered" evidence="9">
    <location>
        <begin position="78"/>
        <end position="110"/>
    </location>
</feature>
<feature type="domain" description="C2H2-type" evidence="11">
    <location>
        <begin position="560"/>
        <end position="587"/>
    </location>
</feature>
<dbReference type="SUPFAM" id="SSF57667">
    <property type="entry name" value="beta-beta-alpha zinc fingers"/>
    <property type="match status" value="1"/>
</dbReference>
<feature type="transmembrane region" description="Helical" evidence="10">
    <location>
        <begin position="283"/>
        <end position="307"/>
    </location>
</feature>
<evidence type="ECO:0000256" key="7">
    <source>
        <dbReference type="ARBA" id="ARBA00023136"/>
    </source>
</evidence>
<dbReference type="Gene3D" id="3.30.160.60">
    <property type="entry name" value="Classic Zinc Finger"/>
    <property type="match status" value="2"/>
</dbReference>
<proteinExistence type="predicted"/>
<keyword evidence="2 10" id="KW-0812">Transmembrane</keyword>
<feature type="transmembrane region" description="Helical" evidence="10">
    <location>
        <begin position="188"/>
        <end position="207"/>
    </location>
</feature>
<dbReference type="Gene3D" id="1.20.1250.20">
    <property type="entry name" value="MFS general substrate transporter like domains"/>
    <property type="match status" value="1"/>
</dbReference>
<evidence type="ECO:0000313" key="13">
    <source>
        <dbReference type="EMBL" id="OQE26280.1"/>
    </source>
</evidence>
<feature type="transmembrane region" description="Helical" evidence="10">
    <location>
        <begin position="152"/>
        <end position="176"/>
    </location>
</feature>
<dbReference type="SMART" id="SM00355">
    <property type="entry name" value="ZnF_C2H2"/>
    <property type="match status" value="2"/>
</dbReference>
<feature type="region of interest" description="Disordered" evidence="9">
    <location>
        <begin position="1051"/>
        <end position="1070"/>
    </location>
</feature>
<dbReference type="InterPro" id="IPR013087">
    <property type="entry name" value="Znf_C2H2_type"/>
</dbReference>
<dbReference type="GO" id="GO:1990961">
    <property type="term" value="P:xenobiotic detoxification by transmembrane export across the plasma membrane"/>
    <property type="evidence" value="ECO:0007669"/>
    <property type="project" value="TreeGrafter"/>
</dbReference>
<dbReference type="SUPFAM" id="SSF103473">
    <property type="entry name" value="MFS general substrate transporter"/>
    <property type="match status" value="1"/>
</dbReference>
<feature type="transmembrane region" description="Helical" evidence="10">
    <location>
        <begin position="356"/>
        <end position="375"/>
    </location>
</feature>
<feature type="transmembrane region" description="Helical" evidence="10">
    <location>
        <begin position="461"/>
        <end position="490"/>
    </location>
</feature>
<feature type="transmembrane region" description="Helical" evidence="10">
    <location>
        <begin position="213"/>
        <end position="235"/>
    </location>
</feature>
<gene>
    <name evidence="13" type="ORF">PENSTE_c005G09086</name>
</gene>
<dbReference type="GO" id="GO:0005886">
    <property type="term" value="C:plasma membrane"/>
    <property type="evidence" value="ECO:0007669"/>
    <property type="project" value="TreeGrafter"/>
</dbReference>
<dbReference type="InterPro" id="IPR036259">
    <property type="entry name" value="MFS_trans_sf"/>
</dbReference>